<organism evidence="1">
    <name type="scientific">marine sediment metagenome</name>
    <dbReference type="NCBI Taxonomy" id="412755"/>
    <lineage>
        <taxon>unclassified sequences</taxon>
        <taxon>metagenomes</taxon>
        <taxon>ecological metagenomes</taxon>
    </lineage>
</organism>
<evidence type="ECO:0000313" key="1">
    <source>
        <dbReference type="EMBL" id="KKL05133.1"/>
    </source>
</evidence>
<proteinExistence type="predicted"/>
<comment type="caution">
    <text evidence="1">The sequence shown here is derived from an EMBL/GenBank/DDBJ whole genome shotgun (WGS) entry which is preliminary data.</text>
</comment>
<protein>
    <submittedName>
        <fullName evidence="1">Uncharacterized protein</fullName>
    </submittedName>
</protein>
<reference evidence="1" key="1">
    <citation type="journal article" date="2015" name="Nature">
        <title>Complex archaea that bridge the gap between prokaryotes and eukaryotes.</title>
        <authorList>
            <person name="Spang A."/>
            <person name="Saw J.H."/>
            <person name="Jorgensen S.L."/>
            <person name="Zaremba-Niedzwiedzka K."/>
            <person name="Martijn J."/>
            <person name="Lind A.E."/>
            <person name="van Eijk R."/>
            <person name="Schleper C."/>
            <person name="Guy L."/>
            <person name="Ettema T.J."/>
        </authorList>
    </citation>
    <scope>NUCLEOTIDE SEQUENCE</scope>
</reference>
<sequence>MDLTVINNVWRPVYGELIQGLRLLTPEWANLKQLKNFKQLSPRSINWPVDLQFGGGIAATADGGSLARAVSNQPIEATDTWKHFVGRFEIGFDALEDGGTSKFVKQEIKKQVRYQAADKLRSFRRAVAMMFYGHNTGVLFHV</sequence>
<accession>A0A0F9CZ61</accession>
<gene>
    <name evidence="1" type="ORF">LCGC14_2609090</name>
</gene>
<dbReference type="AlphaFoldDB" id="A0A0F9CZ61"/>
<name>A0A0F9CZ61_9ZZZZ</name>
<dbReference type="EMBL" id="LAZR01044244">
    <property type="protein sequence ID" value="KKL05133.1"/>
    <property type="molecule type" value="Genomic_DNA"/>
</dbReference>
<feature type="non-terminal residue" evidence="1">
    <location>
        <position position="142"/>
    </location>
</feature>